<name>B0VH50_CLOAI</name>
<dbReference type="EC" id="2.4.99.28" evidence="14"/>
<feature type="transmembrane region" description="Helical" evidence="16">
    <location>
        <begin position="285"/>
        <end position="303"/>
    </location>
</feature>
<keyword evidence="4 16" id="KW-0812">Transmembrane</keyword>
<dbReference type="GO" id="GO:0009252">
    <property type="term" value="P:peptidoglycan biosynthetic process"/>
    <property type="evidence" value="ECO:0007669"/>
    <property type="project" value="UniProtKB-KW"/>
</dbReference>
<feature type="transmembrane region" description="Helical" evidence="16">
    <location>
        <begin position="143"/>
        <end position="161"/>
    </location>
</feature>
<dbReference type="Proteomes" id="UP000002019">
    <property type="component" value="Chromosome"/>
</dbReference>
<comment type="catalytic activity">
    <reaction evidence="15">
        <text>[GlcNAc-(1-&gt;4)-Mur2Ac(oyl-L-Ala-gamma-D-Glu-L-Lys-D-Ala-D-Ala)](n)-di-trans,octa-cis-undecaprenyl diphosphate + beta-D-GlcNAc-(1-&gt;4)-Mur2Ac(oyl-L-Ala-gamma-D-Glu-L-Lys-D-Ala-D-Ala)-di-trans,octa-cis-undecaprenyl diphosphate = [GlcNAc-(1-&gt;4)-Mur2Ac(oyl-L-Ala-gamma-D-Glu-L-Lys-D-Ala-D-Ala)](n+1)-di-trans,octa-cis-undecaprenyl diphosphate + di-trans,octa-cis-undecaprenyl diphosphate + H(+)</text>
        <dbReference type="Rhea" id="RHEA:23708"/>
        <dbReference type="Rhea" id="RHEA-COMP:9602"/>
        <dbReference type="Rhea" id="RHEA-COMP:9603"/>
        <dbReference type="ChEBI" id="CHEBI:15378"/>
        <dbReference type="ChEBI" id="CHEBI:58405"/>
        <dbReference type="ChEBI" id="CHEBI:60033"/>
        <dbReference type="ChEBI" id="CHEBI:78435"/>
        <dbReference type="EC" id="2.4.99.28"/>
    </reaction>
</comment>
<keyword evidence="18" id="KW-1185">Reference proteome</keyword>
<dbReference type="Pfam" id="PF01098">
    <property type="entry name" value="FTSW_RODA_SPOVE"/>
    <property type="match status" value="1"/>
</dbReference>
<keyword evidence="3" id="KW-0808">Transferase</keyword>
<evidence type="ECO:0000256" key="12">
    <source>
        <dbReference type="ARBA" id="ARBA00041185"/>
    </source>
</evidence>
<evidence type="ECO:0000256" key="13">
    <source>
        <dbReference type="ARBA" id="ARBA00041418"/>
    </source>
</evidence>
<dbReference type="eggNOG" id="COG0772">
    <property type="taxonomic scope" value="Bacteria"/>
</dbReference>
<keyword evidence="17" id="KW-0132">Cell division</keyword>
<dbReference type="GO" id="GO:0005886">
    <property type="term" value="C:plasma membrane"/>
    <property type="evidence" value="ECO:0007669"/>
    <property type="project" value="TreeGrafter"/>
</dbReference>
<evidence type="ECO:0000313" key="18">
    <source>
        <dbReference type="Proteomes" id="UP000002019"/>
    </source>
</evidence>
<proteinExistence type="inferred from homology"/>
<feature type="transmembrane region" description="Helical" evidence="16">
    <location>
        <begin position="167"/>
        <end position="184"/>
    </location>
</feature>
<evidence type="ECO:0000256" key="10">
    <source>
        <dbReference type="ARBA" id="ARBA00033270"/>
    </source>
</evidence>
<organism evidence="17 18">
    <name type="scientific">Cloacimonas acidaminovorans (strain Evry)</name>
    <dbReference type="NCBI Taxonomy" id="459349"/>
    <lineage>
        <taxon>Bacteria</taxon>
        <taxon>Pseudomonadati</taxon>
        <taxon>Candidatus Cloacimonadota</taxon>
        <taxon>Candidatus Cloacimonadia</taxon>
        <taxon>Candidatus Cloacimonadales</taxon>
        <taxon>Candidatus Cloacimonadaceae</taxon>
        <taxon>Candidatus Cloacimonas</taxon>
    </lineage>
</organism>
<dbReference type="PANTHER" id="PTHR30474:SF2">
    <property type="entry name" value="PEPTIDOGLYCAN GLYCOSYLTRANSFERASE FTSW-RELATED"/>
    <property type="match status" value="1"/>
</dbReference>
<keyword evidence="8 16" id="KW-0472">Membrane</keyword>
<evidence type="ECO:0000256" key="2">
    <source>
        <dbReference type="ARBA" id="ARBA00022676"/>
    </source>
</evidence>
<dbReference type="KEGG" id="caci:CLOAM0783"/>
<keyword evidence="2" id="KW-0328">Glycosyltransferase</keyword>
<comment type="subcellular location">
    <subcellularLocation>
        <location evidence="1">Membrane</location>
        <topology evidence="1">Multi-pass membrane protein</topology>
    </subcellularLocation>
</comment>
<feature type="transmembrane region" description="Helical" evidence="16">
    <location>
        <begin position="12"/>
        <end position="33"/>
    </location>
</feature>
<evidence type="ECO:0000256" key="1">
    <source>
        <dbReference type="ARBA" id="ARBA00004141"/>
    </source>
</evidence>
<dbReference type="GO" id="GO:0051301">
    <property type="term" value="P:cell division"/>
    <property type="evidence" value="ECO:0007669"/>
    <property type="project" value="UniProtKB-KW"/>
</dbReference>
<evidence type="ECO:0000256" key="14">
    <source>
        <dbReference type="ARBA" id="ARBA00044770"/>
    </source>
</evidence>
<evidence type="ECO:0000256" key="15">
    <source>
        <dbReference type="ARBA" id="ARBA00049902"/>
    </source>
</evidence>
<evidence type="ECO:0000313" key="17">
    <source>
        <dbReference type="EMBL" id="CAO80665.1"/>
    </source>
</evidence>
<evidence type="ECO:0000256" key="9">
    <source>
        <dbReference type="ARBA" id="ARBA00032370"/>
    </source>
</evidence>
<feature type="transmembrane region" description="Helical" evidence="16">
    <location>
        <begin position="351"/>
        <end position="372"/>
    </location>
</feature>
<keyword evidence="5" id="KW-0133">Cell shape</keyword>
<dbReference type="HOGENOM" id="CLU_029243_0_1_0"/>
<dbReference type="OrthoDB" id="9812661at2"/>
<evidence type="ECO:0000256" key="16">
    <source>
        <dbReference type="SAM" id="Phobius"/>
    </source>
</evidence>
<dbReference type="GO" id="GO:0032153">
    <property type="term" value="C:cell division site"/>
    <property type="evidence" value="ECO:0007669"/>
    <property type="project" value="TreeGrafter"/>
</dbReference>
<evidence type="ECO:0000256" key="4">
    <source>
        <dbReference type="ARBA" id="ARBA00022692"/>
    </source>
</evidence>
<comment type="similarity">
    <text evidence="11">Belongs to the SEDS family. FtsW subfamily.</text>
</comment>
<keyword evidence="17" id="KW-0131">Cell cycle</keyword>
<gene>
    <name evidence="17" type="primary">ftsW</name>
    <name evidence="17" type="ordered locus">CLOAM0783</name>
</gene>
<evidence type="ECO:0000256" key="3">
    <source>
        <dbReference type="ARBA" id="ARBA00022679"/>
    </source>
</evidence>
<feature type="transmembrane region" description="Helical" evidence="16">
    <location>
        <begin position="45"/>
        <end position="66"/>
    </location>
</feature>
<reference evidence="17 18" key="1">
    <citation type="journal article" date="2008" name="J. Bacteriol.">
        <title>'Candidatus Cloacamonas acidaminovorans': genome sequence reconstruction provides a first glimpse of a new bacterial division.</title>
        <authorList>
            <person name="Pelletier E."/>
            <person name="Kreimeyer A."/>
            <person name="Bocs S."/>
            <person name="Rouy Z."/>
            <person name="Gyapay G."/>
            <person name="Chouari R."/>
            <person name="Riviere D."/>
            <person name="Ganesan A."/>
            <person name="Daegelen P."/>
            <person name="Sghir A."/>
            <person name="Cohen G.N."/>
            <person name="Medigue C."/>
            <person name="Weissenbach J."/>
            <person name="Le Paslier D."/>
        </authorList>
    </citation>
    <scope>NUCLEOTIDE SEQUENCE [LARGE SCALE GENOMIC DNA]</scope>
    <source>
        <strain evidence="18">Evry</strain>
    </source>
</reference>
<feature type="transmembrane region" description="Helical" evidence="16">
    <location>
        <begin position="315"/>
        <end position="339"/>
    </location>
</feature>
<feature type="transmembrane region" description="Helical" evidence="16">
    <location>
        <begin position="103"/>
        <end position="123"/>
    </location>
</feature>
<keyword evidence="7 16" id="KW-1133">Transmembrane helix</keyword>
<dbReference type="PANTHER" id="PTHR30474">
    <property type="entry name" value="CELL CYCLE PROTEIN"/>
    <property type="match status" value="1"/>
</dbReference>
<dbReference type="STRING" id="459349.CLOAM0783"/>
<evidence type="ECO:0000256" key="8">
    <source>
        <dbReference type="ARBA" id="ARBA00023136"/>
    </source>
</evidence>
<dbReference type="InterPro" id="IPR001182">
    <property type="entry name" value="FtsW/RodA"/>
</dbReference>
<evidence type="ECO:0000256" key="11">
    <source>
        <dbReference type="ARBA" id="ARBA00038053"/>
    </source>
</evidence>
<evidence type="ECO:0000256" key="6">
    <source>
        <dbReference type="ARBA" id="ARBA00022984"/>
    </source>
</evidence>
<sequence length="379" mass="42387">MRRNKTPSYIVSFDKVILIAYCLLCLVGLITLLDISSVQSSMKYFYRQLVFLIISMITVVVILYTFNLEKLRVLSPYFVYLTIILLIIVLLKGSTVKGATRQLSLGFINFQPSVLARLALVFYFAHILDKKYDELVASNPPHFFTNFFALIVITGITFLLIIMERHLSTLIIGGLTLYAMLIYAGTKKRVLISLALIGIIAGVLILANGADYRKGRLTTYKKFSLFLRPEGEIKIEDSDYQVKESLTALSSGGLIGTGMAKGRAKHYYLPEARTDYVYTVIGEEWGFIGALIVFGLHCFLFFRCFRMANAQENRFLRFLGVGLAMNIFCNVLVNTGVAMSILPPTGNTLPFISYGGSALLIDSIALGMLLNISAQRRYV</sequence>
<dbReference type="EMBL" id="CU466930">
    <property type="protein sequence ID" value="CAO80665.1"/>
    <property type="molecule type" value="Genomic_DNA"/>
</dbReference>
<keyword evidence="6" id="KW-0573">Peptidoglycan synthesis</keyword>
<evidence type="ECO:0000256" key="7">
    <source>
        <dbReference type="ARBA" id="ARBA00022989"/>
    </source>
</evidence>
<feature type="transmembrane region" description="Helical" evidence="16">
    <location>
        <begin position="73"/>
        <end position="91"/>
    </location>
</feature>
<feature type="transmembrane region" description="Helical" evidence="16">
    <location>
        <begin position="191"/>
        <end position="210"/>
    </location>
</feature>
<dbReference type="RefSeq" id="WP_015424524.1">
    <property type="nucleotide sequence ID" value="NC_020449.1"/>
</dbReference>
<protein>
    <recommendedName>
        <fullName evidence="12">Probable peptidoglycan glycosyltransferase FtsW</fullName>
        <ecNumber evidence="14">2.4.99.28</ecNumber>
    </recommendedName>
    <alternativeName>
        <fullName evidence="13">Cell division protein FtsW</fullName>
    </alternativeName>
    <alternativeName>
        <fullName evidence="10">Cell wall polymerase</fullName>
    </alternativeName>
    <alternativeName>
        <fullName evidence="9">Peptidoglycan polymerase</fullName>
    </alternativeName>
</protein>
<dbReference type="GO" id="GO:0008360">
    <property type="term" value="P:regulation of cell shape"/>
    <property type="evidence" value="ECO:0007669"/>
    <property type="project" value="UniProtKB-KW"/>
</dbReference>
<dbReference type="GO" id="GO:0008955">
    <property type="term" value="F:peptidoglycan glycosyltransferase activity"/>
    <property type="evidence" value="ECO:0007669"/>
    <property type="project" value="UniProtKB-EC"/>
</dbReference>
<evidence type="ECO:0000256" key="5">
    <source>
        <dbReference type="ARBA" id="ARBA00022960"/>
    </source>
</evidence>
<dbReference type="GO" id="GO:0015648">
    <property type="term" value="F:lipid-linked peptidoglycan transporter activity"/>
    <property type="evidence" value="ECO:0007669"/>
    <property type="project" value="TreeGrafter"/>
</dbReference>
<accession>B0VH50</accession>
<dbReference type="AlphaFoldDB" id="B0VH50"/>